<keyword evidence="2" id="KW-0812">Transmembrane</keyword>
<dbReference type="AlphaFoldDB" id="A0A8J4E3Z2"/>
<feature type="compositionally biased region" description="Low complexity" evidence="1">
    <location>
        <begin position="417"/>
        <end position="433"/>
    </location>
</feature>
<dbReference type="Gene3D" id="1.25.40.10">
    <property type="entry name" value="Tetratricopeptide repeat domain"/>
    <property type="match status" value="1"/>
</dbReference>
<evidence type="ECO:0000313" key="3">
    <source>
        <dbReference type="EMBL" id="GIJ60611.1"/>
    </source>
</evidence>
<feature type="compositionally biased region" description="Low complexity" evidence="1">
    <location>
        <begin position="290"/>
        <end position="331"/>
    </location>
</feature>
<dbReference type="EMBL" id="BOPG01000057">
    <property type="protein sequence ID" value="GIJ60611.1"/>
    <property type="molecule type" value="Genomic_DNA"/>
</dbReference>
<evidence type="ECO:0000256" key="1">
    <source>
        <dbReference type="SAM" id="MobiDB-lite"/>
    </source>
</evidence>
<feature type="compositionally biased region" description="Low complexity" evidence="1">
    <location>
        <begin position="354"/>
        <end position="367"/>
    </location>
</feature>
<evidence type="ECO:0000256" key="2">
    <source>
        <dbReference type="SAM" id="Phobius"/>
    </source>
</evidence>
<dbReference type="InterPro" id="IPR011990">
    <property type="entry name" value="TPR-like_helical_dom_sf"/>
</dbReference>
<keyword evidence="4" id="KW-1185">Reference proteome</keyword>
<sequence length="601" mass="61241">MGAKGIVNTRIAETRVGGRSRYPGRVALSPAVDIGGSIAEAERLRRDGALPQARQVLGQAVELALAAPGVDQLELCAARRMLAEIMCEMGDPQAAYHVLTTLVPVATQTFGPRHPASVRSLAVLAAVVHELGDFDEAERLYHDVGERIGDRESRAGSLVRVRLALVQRDRGNLAAAREQLGEAYQKHRDAFGTEDPDTVHIAAQLAELHRDAGDSATARRVLTVAYVASCSSLGEGHELTRRLETDLEALEAPMPSAPVDLPEDTQSTRGIKRRHSKKGAGRATTTGPIPTSGHTTGPLPTPPGYTTGPLPTVPGYTTGPIPTPGHTTGPIPTGPLPAPPGHVTGPIPAAPDRGFAAPMGGRGPAAPISGAPGHVTGPIPAPPGRGPAAPMGGRGPAAPISGAPGHVTGPIPGSPGRGPAAPISGPPSGRAGAVPPMSNERAAQGQPQRGPFTASPRASVAAPPRGRETYAAAPPPAGPAAAPAAPPGTYGARAVPAQRRRVVETDQGYGGRRTSRPNSPHSAPPGHSTYGEPLSSARLAALAAQETVVQHVVVDPVATPAQRPEPRRKSGNGVRIAAVILMVLAVLAGIALAAIGVMVAG</sequence>
<dbReference type="PRINTS" id="PR01217">
    <property type="entry name" value="PRICHEXTENSN"/>
</dbReference>
<dbReference type="SUPFAM" id="SSF48452">
    <property type="entry name" value="TPR-like"/>
    <property type="match status" value="2"/>
</dbReference>
<keyword evidence="2" id="KW-1133">Transmembrane helix</keyword>
<dbReference type="Proteomes" id="UP000612585">
    <property type="component" value="Unassembled WGS sequence"/>
</dbReference>
<feature type="compositionally biased region" description="Basic residues" evidence="1">
    <location>
        <begin position="270"/>
        <end position="280"/>
    </location>
</feature>
<proteinExistence type="predicted"/>
<accession>A0A8J4E3Z2</accession>
<keyword evidence="2" id="KW-0472">Membrane</keyword>
<organism evidence="3 4">
    <name type="scientific">Virgisporangium aurantiacum</name>
    <dbReference type="NCBI Taxonomy" id="175570"/>
    <lineage>
        <taxon>Bacteria</taxon>
        <taxon>Bacillati</taxon>
        <taxon>Actinomycetota</taxon>
        <taxon>Actinomycetes</taxon>
        <taxon>Micromonosporales</taxon>
        <taxon>Micromonosporaceae</taxon>
        <taxon>Virgisporangium</taxon>
    </lineage>
</organism>
<evidence type="ECO:0008006" key="5">
    <source>
        <dbReference type="Google" id="ProtNLM"/>
    </source>
</evidence>
<evidence type="ECO:0000313" key="4">
    <source>
        <dbReference type="Proteomes" id="UP000612585"/>
    </source>
</evidence>
<feature type="compositionally biased region" description="Low complexity" evidence="1">
    <location>
        <begin position="386"/>
        <end position="400"/>
    </location>
</feature>
<feature type="transmembrane region" description="Helical" evidence="2">
    <location>
        <begin position="576"/>
        <end position="600"/>
    </location>
</feature>
<comment type="caution">
    <text evidence="3">The sequence shown here is derived from an EMBL/GenBank/DDBJ whole genome shotgun (WGS) entry which is preliminary data.</text>
</comment>
<feature type="compositionally biased region" description="Low complexity" evidence="1">
    <location>
        <begin position="454"/>
        <end position="464"/>
    </location>
</feature>
<reference evidence="3" key="1">
    <citation type="submission" date="2021-01" db="EMBL/GenBank/DDBJ databases">
        <title>Whole genome shotgun sequence of Virgisporangium aurantiacum NBRC 16421.</title>
        <authorList>
            <person name="Komaki H."/>
            <person name="Tamura T."/>
        </authorList>
    </citation>
    <scope>NUCLEOTIDE SEQUENCE</scope>
    <source>
        <strain evidence="3">NBRC 16421</strain>
    </source>
</reference>
<dbReference type="Pfam" id="PF13374">
    <property type="entry name" value="TPR_10"/>
    <property type="match status" value="1"/>
</dbReference>
<feature type="region of interest" description="Disordered" evidence="1">
    <location>
        <begin position="252"/>
        <end position="533"/>
    </location>
</feature>
<name>A0A8J4E3Z2_9ACTN</name>
<dbReference type="Pfam" id="PF13424">
    <property type="entry name" value="TPR_12"/>
    <property type="match status" value="1"/>
</dbReference>
<protein>
    <recommendedName>
        <fullName evidence="5">Tetratricopeptide repeat-containing protein</fullName>
    </recommendedName>
</protein>
<gene>
    <name evidence="3" type="ORF">Vau01_081270</name>
</gene>